<dbReference type="Proteomes" id="UP000606720">
    <property type="component" value="Unassembled WGS sequence"/>
</dbReference>
<keyword evidence="1" id="KW-1133">Transmembrane helix</keyword>
<comment type="caution">
    <text evidence="2">The sequence shown here is derived from an EMBL/GenBank/DDBJ whole genome shotgun (WGS) entry which is preliminary data.</text>
</comment>
<gene>
    <name evidence="2" type="ORF">H8S17_07420</name>
</gene>
<dbReference type="Pfam" id="PF07441">
    <property type="entry name" value="BofA"/>
    <property type="match status" value="1"/>
</dbReference>
<protein>
    <submittedName>
        <fullName evidence="2">Pro-sigmaK processing inhibitor BofA family protein</fullName>
    </submittedName>
</protein>
<sequence length="90" mass="9324">MDTKAGMLVVAGICILVLAIGFLRKNAEILLNFIVRAVLGTMGIYAVNLCLAKLGIAGAVGINPFTVLTVGSLGTGGLGLLYGIMFYHLL</sequence>
<keyword evidence="1" id="KW-0812">Transmembrane</keyword>
<feature type="transmembrane region" description="Helical" evidence="1">
    <location>
        <begin position="65"/>
        <end position="87"/>
    </location>
</feature>
<accession>A0A923RSW1</accession>
<feature type="transmembrane region" description="Helical" evidence="1">
    <location>
        <begin position="6"/>
        <end position="23"/>
    </location>
</feature>
<evidence type="ECO:0000313" key="3">
    <source>
        <dbReference type="Proteomes" id="UP000606720"/>
    </source>
</evidence>
<dbReference type="RefSeq" id="WP_178051026.1">
    <property type="nucleotide sequence ID" value="NZ_JACOPH010000004.1"/>
</dbReference>
<organism evidence="2 3">
    <name type="scientific">Roseburia zhanii</name>
    <dbReference type="NCBI Taxonomy" id="2763064"/>
    <lineage>
        <taxon>Bacteria</taxon>
        <taxon>Bacillati</taxon>
        <taxon>Bacillota</taxon>
        <taxon>Clostridia</taxon>
        <taxon>Lachnospirales</taxon>
        <taxon>Lachnospiraceae</taxon>
        <taxon>Roseburia</taxon>
    </lineage>
</organism>
<evidence type="ECO:0000256" key="1">
    <source>
        <dbReference type="SAM" id="Phobius"/>
    </source>
</evidence>
<dbReference type="InterPro" id="IPR010001">
    <property type="entry name" value="BofA"/>
</dbReference>
<reference evidence="2" key="1">
    <citation type="submission" date="2020-08" db="EMBL/GenBank/DDBJ databases">
        <title>Genome public.</title>
        <authorList>
            <person name="Liu C."/>
            <person name="Sun Q."/>
        </authorList>
    </citation>
    <scope>NUCLEOTIDE SEQUENCE</scope>
    <source>
        <strain evidence="2">BX1005</strain>
    </source>
</reference>
<dbReference type="AlphaFoldDB" id="A0A923RSW1"/>
<dbReference type="EMBL" id="JACOPH010000004">
    <property type="protein sequence ID" value="MBC5714038.1"/>
    <property type="molecule type" value="Genomic_DNA"/>
</dbReference>
<keyword evidence="1" id="KW-0472">Membrane</keyword>
<feature type="transmembrane region" description="Helical" evidence="1">
    <location>
        <begin position="35"/>
        <end position="59"/>
    </location>
</feature>
<proteinExistence type="predicted"/>
<evidence type="ECO:0000313" key="2">
    <source>
        <dbReference type="EMBL" id="MBC5714038.1"/>
    </source>
</evidence>
<name>A0A923RSW1_9FIRM</name>
<keyword evidence="3" id="KW-1185">Reference proteome</keyword>